<evidence type="ECO:0000313" key="2">
    <source>
        <dbReference type="EnsemblMetazoa" id="XP_016986971.1"/>
    </source>
</evidence>
<feature type="region of interest" description="Disordered" evidence="1">
    <location>
        <begin position="287"/>
        <end position="330"/>
    </location>
</feature>
<dbReference type="RefSeq" id="XP_016986971.1">
    <property type="nucleotide sequence ID" value="XM_017131482.1"/>
</dbReference>
<reference evidence="4" key="2">
    <citation type="submission" date="2025-04" db="UniProtKB">
        <authorList>
            <consortium name="RefSeq"/>
        </authorList>
    </citation>
    <scope>IDENTIFICATION</scope>
</reference>
<dbReference type="GeneID" id="108050004"/>
<feature type="compositionally biased region" description="Low complexity" evidence="1">
    <location>
        <begin position="375"/>
        <end position="402"/>
    </location>
</feature>
<feature type="region of interest" description="Disordered" evidence="1">
    <location>
        <begin position="514"/>
        <end position="540"/>
    </location>
</feature>
<name>A0A6P4FP00_DRORH</name>
<accession>A0A6P4FP00</accession>
<keyword evidence="3" id="KW-1185">Reference proteome</keyword>
<dbReference type="OMA" id="YHLDCHE"/>
<feature type="compositionally biased region" description="Basic and acidic residues" evidence="1">
    <location>
        <begin position="312"/>
        <end position="323"/>
    </location>
</feature>
<reference evidence="3" key="1">
    <citation type="journal article" date="2021" name="Elife">
        <title>Highly contiguous assemblies of 101 drosophilid genomes.</title>
        <authorList>
            <person name="Kim B.Y."/>
            <person name="Wang J.R."/>
            <person name="Miller D.E."/>
            <person name="Barmina O."/>
            <person name="Delaney E."/>
            <person name="Thompson A."/>
            <person name="Comeault A.A."/>
            <person name="Peede D."/>
            <person name="D'Agostino E.R."/>
            <person name="Pelaez J."/>
            <person name="Aguilar J.M."/>
            <person name="Haji D."/>
            <person name="Matsunaga T."/>
            <person name="Armstrong E.E."/>
            <person name="Zych M."/>
            <person name="Ogawa Y."/>
            <person name="Stamenkovic-Radak M."/>
            <person name="Jelic M."/>
            <person name="Veselinovic M.S."/>
            <person name="Tanaskovic M."/>
            <person name="Eric P."/>
            <person name="Gao J.J."/>
            <person name="Katoh T.K."/>
            <person name="Toda M.J."/>
            <person name="Watabe H."/>
            <person name="Watada M."/>
            <person name="Davis J.S."/>
            <person name="Moyle L.C."/>
            <person name="Manoli G."/>
            <person name="Bertolini E."/>
            <person name="Kostal V."/>
            <person name="Hawley R.S."/>
            <person name="Takahashi A."/>
            <person name="Jones C.D."/>
            <person name="Price D.K."/>
            <person name="Whiteman N."/>
            <person name="Kopp A."/>
            <person name="Matute D.R."/>
            <person name="Petrov D.A."/>
        </authorList>
    </citation>
    <scope>NUCLEOTIDE SEQUENCE [LARGE SCALE GENOMIC DNA]</scope>
</reference>
<organism evidence="4">
    <name type="scientific">Drosophila rhopaloa</name>
    <name type="common">Fruit fly</name>
    <dbReference type="NCBI Taxonomy" id="1041015"/>
    <lineage>
        <taxon>Eukaryota</taxon>
        <taxon>Metazoa</taxon>
        <taxon>Ecdysozoa</taxon>
        <taxon>Arthropoda</taxon>
        <taxon>Hexapoda</taxon>
        <taxon>Insecta</taxon>
        <taxon>Pterygota</taxon>
        <taxon>Neoptera</taxon>
        <taxon>Endopterygota</taxon>
        <taxon>Diptera</taxon>
        <taxon>Brachycera</taxon>
        <taxon>Muscomorpha</taxon>
        <taxon>Ephydroidea</taxon>
        <taxon>Drosophilidae</taxon>
        <taxon>Drosophila</taxon>
        <taxon>Sophophora</taxon>
    </lineage>
</organism>
<protein>
    <submittedName>
        <fullName evidence="4">Uncharacterized protein LOC108050004 isoform X1</fullName>
    </submittedName>
</protein>
<proteinExistence type="predicted"/>
<evidence type="ECO:0000313" key="3">
    <source>
        <dbReference type="Proteomes" id="UP001652680"/>
    </source>
</evidence>
<gene>
    <name evidence="4" type="primary">LOC108050004</name>
    <name evidence="2" type="synonym">108050004</name>
</gene>
<sequence>MMSGGYKEYAKFKYYMENCYVLPLELKNDIIYCQRAMRDFLKVHGLVSDVFKEQADADPVQMRRILDELEEEVYEINAEQQFLLLRLNDDLEGFYMKLKENNIASLPEFANEFVSGQIVPLIADPSYKISPQSVMNRDNEEMLIRKHFLLSQDDEAGVPPLKLSDLDENIPLMLAPPVRGLGQQIAAVHPQASWPKIEEMPVPAPPPLQSQSEMMKRTLDAMPLKRKTVTCTSPPPLAPITQTVVVPPVAASVSLPVPPIPPPQPPNPPLDFEVVAQSRKNLHQALKRARKTKQQPRLFDEEEDLEITSLETSRKNKSSEGRKSPPPLEMTNTAANQAVNAALAKKSTAPLPLQGPSKNSYKTRNTRRKSSPTLSANSQPQAQQQAQSQSQPAGSPSGSSDDSSAELQQEQQRLFASAAQWRDEPRESRILPTEYGQETFLGLFGLYTPEVLKKLNQRHSKRKRRTVQNASGVDFHYGQQLNAMDTLVLGVRGHKKAKDKPEFLLSPKEKRLQANSKRAYTRKSKSPDKVTDKITTGGAGGSVDSPCQHGEGGASKCRKCSECRECKRRVEREAMYCHFCTGLFHLECHESTKNRQQMQLQNSRCPPCLREQMDKMRDSK</sequence>
<evidence type="ECO:0000313" key="4">
    <source>
        <dbReference type="RefSeq" id="XP_016986971.1"/>
    </source>
</evidence>
<dbReference type="AlphaFoldDB" id="A0A6P4FP00"/>
<evidence type="ECO:0000256" key="1">
    <source>
        <dbReference type="SAM" id="MobiDB-lite"/>
    </source>
</evidence>
<dbReference type="EnsemblMetazoa" id="XM_017131482.2">
    <property type="protein sequence ID" value="XP_016986971.1"/>
    <property type="gene ID" value="LOC108050004"/>
</dbReference>
<reference evidence="2" key="3">
    <citation type="submission" date="2025-05" db="UniProtKB">
        <authorList>
            <consortium name="EnsemblMetazoa"/>
        </authorList>
    </citation>
    <scope>IDENTIFICATION</scope>
</reference>
<feature type="region of interest" description="Disordered" evidence="1">
    <location>
        <begin position="346"/>
        <end position="410"/>
    </location>
</feature>
<dbReference type="Proteomes" id="UP001652680">
    <property type="component" value="Unassembled WGS sequence"/>
</dbReference>
<dbReference type="CTD" id="32055"/>
<dbReference type="OrthoDB" id="7740893at2759"/>